<name>A0A2Z7BSN4_9LAMI</name>
<reference evidence="1 2" key="1">
    <citation type="journal article" date="2015" name="Proc. Natl. Acad. Sci. U.S.A.">
        <title>The resurrection genome of Boea hygrometrica: A blueprint for survival of dehydration.</title>
        <authorList>
            <person name="Xiao L."/>
            <person name="Yang G."/>
            <person name="Zhang L."/>
            <person name="Yang X."/>
            <person name="Zhao S."/>
            <person name="Ji Z."/>
            <person name="Zhou Q."/>
            <person name="Hu M."/>
            <person name="Wang Y."/>
            <person name="Chen M."/>
            <person name="Xu Y."/>
            <person name="Jin H."/>
            <person name="Xiao X."/>
            <person name="Hu G."/>
            <person name="Bao F."/>
            <person name="Hu Y."/>
            <person name="Wan P."/>
            <person name="Li L."/>
            <person name="Deng X."/>
            <person name="Kuang T."/>
            <person name="Xiang C."/>
            <person name="Zhu J.K."/>
            <person name="Oliver M.J."/>
            <person name="He Y."/>
        </authorList>
    </citation>
    <scope>NUCLEOTIDE SEQUENCE [LARGE SCALE GENOMIC DNA]</scope>
    <source>
        <strain evidence="2">cv. XS01</strain>
    </source>
</reference>
<dbReference type="EMBL" id="KV002590">
    <property type="protein sequence ID" value="KZV37593.1"/>
    <property type="molecule type" value="Genomic_DNA"/>
</dbReference>
<organism evidence="1 2">
    <name type="scientific">Dorcoceras hygrometricum</name>
    <dbReference type="NCBI Taxonomy" id="472368"/>
    <lineage>
        <taxon>Eukaryota</taxon>
        <taxon>Viridiplantae</taxon>
        <taxon>Streptophyta</taxon>
        <taxon>Embryophyta</taxon>
        <taxon>Tracheophyta</taxon>
        <taxon>Spermatophyta</taxon>
        <taxon>Magnoliopsida</taxon>
        <taxon>eudicotyledons</taxon>
        <taxon>Gunneridae</taxon>
        <taxon>Pentapetalae</taxon>
        <taxon>asterids</taxon>
        <taxon>lamiids</taxon>
        <taxon>Lamiales</taxon>
        <taxon>Gesneriaceae</taxon>
        <taxon>Didymocarpoideae</taxon>
        <taxon>Trichosporeae</taxon>
        <taxon>Loxocarpinae</taxon>
        <taxon>Dorcoceras</taxon>
    </lineage>
</organism>
<accession>A0A2Z7BSN4</accession>
<sequence length="155" mass="17735">MSRGWCNQMSAISQRSWRVARDLLALACGQEQIYFDYCPFEAVERLEEESVKLLVYEDFWRNLTAHPLALFEPFGCEIWLILMAVFALIDDLIESHVVTGRQMCRARKVQRYHRSGDCRIRVSPSSCDGLTGPDDHGPMISTGRLAVRGIEALLR</sequence>
<dbReference type="Proteomes" id="UP000250235">
    <property type="component" value="Unassembled WGS sequence"/>
</dbReference>
<proteinExistence type="predicted"/>
<evidence type="ECO:0000313" key="1">
    <source>
        <dbReference type="EMBL" id="KZV37593.1"/>
    </source>
</evidence>
<dbReference type="AlphaFoldDB" id="A0A2Z7BSN4"/>
<gene>
    <name evidence="1" type="ORF">F511_39851</name>
</gene>
<evidence type="ECO:0000313" key="2">
    <source>
        <dbReference type="Proteomes" id="UP000250235"/>
    </source>
</evidence>
<protein>
    <submittedName>
        <fullName evidence="1">Beta-sesquiphellandrene synthase-like</fullName>
    </submittedName>
</protein>
<keyword evidence="2" id="KW-1185">Reference proteome</keyword>